<protein>
    <recommendedName>
        <fullName evidence="5">Ribose operon repressor</fullName>
    </recommendedName>
</protein>
<dbReference type="Pfam" id="PF13377">
    <property type="entry name" value="Peripla_BP_3"/>
    <property type="match status" value="1"/>
</dbReference>
<dbReference type="OrthoDB" id="9798934at2"/>
<evidence type="ECO:0000256" key="5">
    <source>
        <dbReference type="ARBA" id="ARBA00044140"/>
    </source>
</evidence>
<keyword evidence="4" id="KW-0804">Transcription</keyword>
<proteinExistence type="predicted"/>
<dbReference type="InterPro" id="IPR057343">
    <property type="entry name" value="PurR_sensor_dom"/>
</dbReference>
<dbReference type="InterPro" id="IPR000843">
    <property type="entry name" value="HTH_LacI"/>
</dbReference>
<dbReference type="InterPro" id="IPR028082">
    <property type="entry name" value="Peripla_BP_I"/>
</dbReference>
<dbReference type="AlphaFoldDB" id="A0A2M8RSQ5"/>
<name>A0A2M8RSQ5_9PAST</name>
<evidence type="ECO:0000256" key="3">
    <source>
        <dbReference type="ARBA" id="ARBA00023125"/>
    </source>
</evidence>
<dbReference type="PROSITE" id="PS50932">
    <property type="entry name" value="HTH_LACI_2"/>
    <property type="match status" value="1"/>
</dbReference>
<evidence type="ECO:0000256" key="4">
    <source>
        <dbReference type="ARBA" id="ARBA00023163"/>
    </source>
</evidence>
<dbReference type="Gene3D" id="3.40.50.2300">
    <property type="match status" value="2"/>
</dbReference>
<accession>A0A2M8RSQ5</accession>
<dbReference type="SUPFAM" id="SSF47413">
    <property type="entry name" value="lambda repressor-like DNA-binding domains"/>
    <property type="match status" value="1"/>
</dbReference>
<organism evidence="8 9">
    <name type="scientific">Caviibacterium pharyngocola</name>
    <dbReference type="NCBI Taxonomy" id="28159"/>
    <lineage>
        <taxon>Bacteria</taxon>
        <taxon>Pseudomonadati</taxon>
        <taxon>Pseudomonadota</taxon>
        <taxon>Gammaproteobacteria</taxon>
        <taxon>Pasteurellales</taxon>
        <taxon>Pasteurellaceae</taxon>
        <taxon>Caviibacterium</taxon>
    </lineage>
</organism>
<dbReference type="SUPFAM" id="SSF53822">
    <property type="entry name" value="Periplasmic binding protein-like I"/>
    <property type="match status" value="1"/>
</dbReference>
<dbReference type="PROSITE" id="PS00356">
    <property type="entry name" value="HTH_LACI_1"/>
    <property type="match status" value="1"/>
</dbReference>
<evidence type="ECO:0000256" key="2">
    <source>
        <dbReference type="ARBA" id="ARBA00023015"/>
    </source>
</evidence>
<reference evidence="8 9" key="1">
    <citation type="submission" date="2017-11" db="EMBL/GenBank/DDBJ databases">
        <title>Reclassification of Bisgaard taxon 5 as Caviibacterium pharyngocola gen. nov., sp. nov.</title>
        <authorList>
            <person name="Christensen H."/>
        </authorList>
    </citation>
    <scope>NUCLEOTIDE SEQUENCE [LARGE SCALE GENOMIC DNA]</scope>
    <source>
        <strain evidence="8 9">7_3</strain>
    </source>
</reference>
<dbReference type="CDD" id="cd06275">
    <property type="entry name" value="PBP1_PurR"/>
    <property type="match status" value="1"/>
</dbReference>
<dbReference type="Proteomes" id="UP000230282">
    <property type="component" value="Unassembled WGS sequence"/>
</dbReference>
<keyword evidence="9" id="KW-1185">Reference proteome</keyword>
<gene>
    <name evidence="8" type="ORF">CVP04_11930</name>
</gene>
<comment type="caution">
    <text evidence="8">The sequence shown here is derived from an EMBL/GenBank/DDBJ whole genome shotgun (WGS) entry which is preliminary data.</text>
</comment>
<keyword evidence="3" id="KW-0238">DNA-binding</keyword>
<dbReference type="CDD" id="cd01392">
    <property type="entry name" value="HTH_LacI"/>
    <property type="match status" value="1"/>
</dbReference>
<dbReference type="PANTHER" id="PTHR30146">
    <property type="entry name" value="LACI-RELATED TRANSCRIPTIONAL REPRESSOR"/>
    <property type="match status" value="1"/>
</dbReference>
<sequence length="332" mass="37691">MTTMKDIARLAKVSTSTVSHVINNSRFVSEEVRQKVMRVVDELNYTPSVLARSLKIKETKTIGMLVTASNNPFFAQVVAEVERYCHQQNYQLILTNTNDDDELVQKNLQLFAQKQVDGVLLMCTESHFQSTDFCLKLPSVIMDWWPEELNADKIFENSELGGYLATRYLIEMGHQDIAILTGSFKKSLAVNRLNGYKKALQEANIPLREEWIIEKHFHFEGGIQAMQSLLKQKQRPTAVFACSDAMAVGAYQAAWVAGLQIPQDISIIGYDNIELAQYMSPPLTTIHQPKKLFAQLAVDTLLARIKNPEKKHRTFMLEPSLIIRSSVKRLIS</sequence>
<dbReference type="SMART" id="SM00354">
    <property type="entry name" value="HTH_LACI"/>
    <property type="match status" value="1"/>
</dbReference>
<evidence type="ECO:0000256" key="1">
    <source>
        <dbReference type="ARBA" id="ARBA00022491"/>
    </source>
</evidence>
<keyword evidence="2" id="KW-0805">Transcription regulation</keyword>
<dbReference type="GO" id="GO:0000976">
    <property type="term" value="F:transcription cis-regulatory region binding"/>
    <property type="evidence" value="ECO:0007669"/>
    <property type="project" value="TreeGrafter"/>
</dbReference>
<dbReference type="RefSeq" id="WP_100297722.1">
    <property type="nucleotide sequence ID" value="NZ_PHGZ01000038.1"/>
</dbReference>
<dbReference type="FunFam" id="1.10.260.40:FF:000002">
    <property type="entry name" value="HTH-type transcriptional repressor PurR"/>
    <property type="match status" value="1"/>
</dbReference>
<dbReference type="PRINTS" id="PR00036">
    <property type="entry name" value="HTHLACI"/>
</dbReference>
<evidence type="ECO:0000259" key="7">
    <source>
        <dbReference type="PROSITE" id="PS50932"/>
    </source>
</evidence>
<dbReference type="EMBL" id="PHGZ01000038">
    <property type="protein sequence ID" value="PJG81915.1"/>
    <property type="molecule type" value="Genomic_DNA"/>
</dbReference>
<dbReference type="GO" id="GO:0003700">
    <property type="term" value="F:DNA-binding transcription factor activity"/>
    <property type="evidence" value="ECO:0007669"/>
    <property type="project" value="TreeGrafter"/>
</dbReference>
<evidence type="ECO:0000256" key="6">
    <source>
        <dbReference type="ARBA" id="ARBA00057859"/>
    </source>
</evidence>
<dbReference type="InterPro" id="IPR010982">
    <property type="entry name" value="Lambda_DNA-bd_dom_sf"/>
</dbReference>
<evidence type="ECO:0000313" key="8">
    <source>
        <dbReference type="EMBL" id="PJG81915.1"/>
    </source>
</evidence>
<dbReference type="Gene3D" id="1.10.260.40">
    <property type="entry name" value="lambda repressor-like DNA-binding domains"/>
    <property type="match status" value="1"/>
</dbReference>
<dbReference type="InterPro" id="IPR046335">
    <property type="entry name" value="LacI/GalR-like_sensor"/>
</dbReference>
<dbReference type="PANTHER" id="PTHR30146:SF145">
    <property type="entry name" value="RIBOSE OPERON REPRESSOR"/>
    <property type="match status" value="1"/>
</dbReference>
<keyword evidence="1" id="KW-0678">Repressor</keyword>
<comment type="function">
    <text evidence="6">Transcriptional repressor for the ribose rbsDACBK operon.</text>
</comment>
<dbReference type="Pfam" id="PF00356">
    <property type="entry name" value="LacI"/>
    <property type="match status" value="1"/>
</dbReference>
<evidence type="ECO:0000313" key="9">
    <source>
        <dbReference type="Proteomes" id="UP000230282"/>
    </source>
</evidence>
<feature type="domain" description="HTH lacI-type" evidence="7">
    <location>
        <begin position="2"/>
        <end position="56"/>
    </location>
</feature>